<accession>A0ABW2TI36</accession>
<name>A0ABW2TI36_9PSEU</name>
<dbReference type="Proteomes" id="UP001596512">
    <property type="component" value="Unassembled WGS sequence"/>
</dbReference>
<protein>
    <submittedName>
        <fullName evidence="1">Uncharacterized protein</fullName>
    </submittedName>
</protein>
<reference evidence="2" key="1">
    <citation type="journal article" date="2019" name="Int. J. Syst. Evol. Microbiol.">
        <title>The Global Catalogue of Microorganisms (GCM) 10K type strain sequencing project: providing services to taxonomists for standard genome sequencing and annotation.</title>
        <authorList>
            <consortium name="The Broad Institute Genomics Platform"/>
            <consortium name="The Broad Institute Genome Sequencing Center for Infectious Disease"/>
            <person name="Wu L."/>
            <person name="Ma J."/>
        </authorList>
    </citation>
    <scope>NUCLEOTIDE SEQUENCE [LARGE SCALE GENOMIC DNA]</scope>
    <source>
        <strain evidence="2">JCM 17695</strain>
    </source>
</reference>
<dbReference type="EMBL" id="JBHTEY010000004">
    <property type="protein sequence ID" value="MFC7613380.1"/>
    <property type="molecule type" value="Genomic_DNA"/>
</dbReference>
<comment type="caution">
    <text evidence="1">The sequence shown here is derived from an EMBL/GenBank/DDBJ whole genome shotgun (WGS) entry which is preliminary data.</text>
</comment>
<proteinExistence type="predicted"/>
<sequence length="48" mass="5250">MRDRGPVRRLRAAAGRAHRSPLARLDRGADEPGYLLRGLPEVLGFVGP</sequence>
<keyword evidence="2" id="KW-1185">Reference proteome</keyword>
<organism evidence="1 2">
    <name type="scientific">Actinokineospora soli</name>
    <dbReference type="NCBI Taxonomy" id="1048753"/>
    <lineage>
        <taxon>Bacteria</taxon>
        <taxon>Bacillati</taxon>
        <taxon>Actinomycetota</taxon>
        <taxon>Actinomycetes</taxon>
        <taxon>Pseudonocardiales</taxon>
        <taxon>Pseudonocardiaceae</taxon>
        <taxon>Actinokineospora</taxon>
    </lineage>
</organism>
<evidence type="ECO:0000313" key="1">
    <source>
        <dbReference type="EMBL" id="MFC7613380.1"/>
    </source>
</evidence>
<gene>
    <name evidence="1" type="ORF">ACFQV2_06960</name>
</gene>
<evidence type="ECO:0000313" key="2">
    <source>
        <dbReference type="Proteomes" id="UP001596512"/>
    </source>
</evidence>